<keyword evidence="1" id="KW-1133">Transmembrane helix</keyword>
<proteinExistence type="predicted"/>
<dbReference type="EMBL" id="FWWU01000008">
    <property type="protein sequence ID" value="SMB85695.1"/>
    <property type="molecule type" value="Genomic_DNA"/>
</dbReference>
<keyword evidence="3" id="KW-1185">Reference proteome</keyword>
<feature type="transmembrane region" description="Helical" evidence="1">
    <location>
        <begin position="43"/>
        <end position="58"/>
    </location>
</feature>
<dbReference type="AlphaFoldDB" id="A0A1W1UX03"/>
<organism evidence="2 3">
    <name type="scientific">Deinococcus hopiensis KR-140</name>
    <dbReference type="NCBI Taxonomy" id="695939"/>
    <lineage>
        <taxon>Bacteria</taxon>
        <taxon>Thermotogati</taxon>
        <taxon>Deinococcota</taxon>
        <taxon>Deinococci</taxon>
        <taxon>Deinococcales</taxon>
        <taxon>Deinococcaceae</taxon>
        <taxon>Deinococcus</taxon>
    </lineage>
</organism>
<gene>
    <name evidence="2" type="ORF">SAMN00790413_03506</name>
</gene>
<evidence type="ECO:0000313" key="2">
    <source>
        <dbReference type="EMBL" id="SMB85695.1"/>
    </source>
</evidence>
<dbReference type="Proteomes" id="UP000192582">
    <property type="component" value="Unassembled WGS sequence"/>
</dbReference>
<name>A0A1W1UX03_9DEIO</name>
<evidence type="ECO:0000256" key="1">
    <source>
        <dbReference type="SAM" id="Phobius"/>
    </source>
</evidence>
<protein>
    <submittedName>
        <fullName evidence="2">Uncharacterized protein</fullName>
    </submittedName>
</protein>
<feature type="transmembrane region" description="Helical" evidence="1">
    <location>
        <begin position="65"/>
        <end position="83"/>
    </location>
</feature>
<dbReference type="RefSeq" id="WP_139806715.1">
    <property type="nucleotide sequence ID" value="NZ_FWWU01000008.1"/>
</dbReference>
<keyword evidence="1" id="KW-0472">Membrane</keyword>
<reference evidence="2 3" key="1">
    <citation type="submission" date="2017-04" db="EMBL/GenBank/DDBJ databases">
        <authorList>
            <person name="Afonso C.L."/>
            <person name="Miller P.J."/>
            <person name="Scott M.A."/>
            <person name="Spackman E."/>
            <person name="Goraichik I."/>
            <person name="Dimitrov K.M."/>
            <person name="Suarez D.L."/>
            <person name="Swayne D.E."/>
        </authorList>
    </citation>
    <scope>NUCLEOTIDE SEQUENCE [LARGE SCALE GENOMIC DNA]</scope>
    <source>
        <strain evidence="2 3">KR-140</strain>
    </source>
</reference>
<sequence>MNEQRLRRNSSDWVDFLGVGGGLLAILGALHALPAWWTSDYTLLYWLGYVVLLGLVAWRTGRTRMATNFGILLAFFLLITLAIKFA</sequence>
<feature type="transmembrane region" description="Helical" evidence="1">
    <location>
        <begin position="12"/>
        <end position="37"/>
    </location>
</feature>
<keyword evidence="1" id="KW-0812">Transmembrane</keyword>
<evidence type="ECO:0000313" key="3">
    <source>
        <dbReference type="Proteomes" id="UP000192582"/>
    </source>
</evidence>
<accession>A0A1W1UX03</accession>